<dbReference type="AlphaFoldDB" id="A0A127M486"/>
<dbReference type="Proteomes" id="UP000074119">
    <property type="component" value="Chromosome"/>
</dbReference>
<dbReference type="InterPro" id="IPR007272">
    <property type="entry name" value="Sulf_transp_TsuA/YedE"/>
</dbReference>
<dbReference type="KEGG" id="zal:AZF00_06965"/>
<name>A0A127M486_9GAMM</name>
<evidence type="ECO:0000256" key="8">
    <source>
        <dbReference type="ARBA" id="ARBA00035655"/>
    </source>
</evidence>
<organism evidence="10 11">
    <name type="scientific">Zhongshania aliphaticivorans</name>
    <dbReference type="NCBI Taxonomy" id="1470434"/>
    <lineage>
        <taxon>Bacteria</taxon>
        <taxon>Pseudomonadati</taxon>
        <taxon>Pseudomonadota</taxon>
        <taxon>Gammaproteobacteria</taxon>
        <taxon>Cellvibrionales</taxon>
        <taxon>Spongiibacteraceae</taxon>
        <taxon>Zhongshania</taxon>
    </lineage>
</organism>
<accession>A0A127M486</accession>
<dbReference type="PANTHER" id="PTHR30574">
    <property type="entry name" value="INNER MEMBRANE PROTEIN YEDE"/>
    <property type="match status" value="1"/>
</dbReference>
<keyword evidence="6 9" id="KW-1133">Transmembrane helix</keyword>
<evidence type="ECO:0000256" key="6">
    <source>
        <dbReference type="ARBA" id="ARBA00022989"/>
    </source>
</evidence>
<evidence type="ECO:0000256" key="4">
    <source>
        <dbReference type="ARBA" id="ARBA00022519"/>
    </source>
</evidence>
<evidence type="ECO:0000256" key="7">
    <source>
        <dbReference type="ARBA" id="ARBA00023136"/>
    </source>
</evidence>
<evidence type="ECO:0000256" key="1">
    <source>
        <dbReference type="ARBA" id="ARBA00004429"/>
    </source>
</evidence>
<evidence type="ECO:0000256" key="3">
    <source>
        <dbReference type="ARBA" id="ARBA00022475"/>
    </source>
</evidence>
<evidence type="ECO:0000313" key="11">
    <source>
        <dbReference type="Proteomes" id="UP000074119"/>
    </source>
</evidence>
<dbReference type="GO" id="GO:0005886">
    <property type="term" value="C:plasma membrane"/>
    <property type="evidence" value="ECO:0007669"/>
    <property type="project" value="UniProtKB-SubCell"/>
</dbReference>
<feature type="transmembrane region" description="Helical" evidence="9">
    <location>
        <begin position="6"/>
        <end position="28"/>
    </location>
</feature>
<dbReference type="Pfam" id="PF04143">
    <property type="entry name" value="Sulf_transp"/>
    <property type="match status" value="1"/>
</dbReference>
<feature type="transmembrane region" description="Helical" evidence="9">
    <location>
        <begin position="121"/>
        <end position="142"/>
    </location>
</feature>
<dbReference type="EMBL" id="CP014544">
    <property type="protein sequence ID" value="AMO68059.1"/>
    <property type="molecule type" value="Genomic_DNA"/>
</dbReference>
<comment type="similarity">
    <text evidence="8">Belongs to the TsuA/YedE (TC 9.B.102) family.</text>
</comment>
<feature type="transmembrane region" description="Helical" evidence="9">
    <location>
        <begin position="55"/>
        <end position="75"/>
    </location>
</feature>
<proteinExistence type="inferred from homology"/>
<keyword evidence="3" id="KW-1003">Cell membrane</keyword>
<sequence>MVESTVFTPWLAIIGGSLIGLAAVLLMWSKGRIAGISGIVAGALSERGDERTWRLSFLLGLFLGAILAAYFSGALEGVQSVASTPVLVVAGLLVGVGTRMGGGCTSGHGVCGISRFSQRSMVATAVFMASGAVTVFVVRHLLGEGV</sequence>
<keyword evidence="2" id="KW-0813">Transport</keyword>
<dbReference type="PANTHER" id="PTHR30574:SF1">
    <property type="entry name" value="SULPHUR TRANSPORT DOMAIN-CONTAINING PROTEIN"/>
    <property type="match status" value="1"/>
</dbReference>
<comment type="subcellular location">
    <subcellularLocation>
        <location evidence="1">Cell inner membrane</location>
        <topology evidence="1">Multi-pass membrane protein</topology>
    </subcellularLocation>
</comment>
<keyword evidence="7 9" id="KW-0472">Membrane</keyword>
<dbReference type="STRING" id="1470434.AZF00_06965"/>
<keyword evidence="4" id="KW-0997">Cell inner membrane</keyword>
<feature type="transmembrane region" description="Helical" evidence="9">
    <location>
        <begin position="81"/>
        <end position="100"/>
    </location>
</feature>
<keyword evidence="5 9" id="KW-0812">Transmembrane</keyword>
<evidence type="ECO:0000256" key="9">
    <source>
        <dbReference type="SAM" id="Phobius"/>
    </source>
</evidence>
<evidence type="ECO:0000256" key="5">
    <source>
        <dbReference type="ARBA" id="ARBA00022692"/>
    </source>
</evidence>
<gene>
    <name evidence="10" type="ORF">AZF00_06965</name>
</gene>
<evidence type="ECO:0000313" key="10">
    <source>
        <dbReference type="EMBL" id="AMO68059.1"/>
    </source>
</evidence>
<dbReference type="RefSeq" id="WP_008247287.1">
    <property type="nucleotide sequence ID" value="NZ_CP014544.1"/>
</dbReference>
<evidence type="ECO:0000256" key="2">
    <source>
        <dbReference type="ARBA" id="ARBA00022448"/>
    </source>
</evidence>
<reference evidence="10 11" key="1">
    <citation type="submission" date="2015-12" db="EMBL/GenBank/DDBJ databases">
        <authorList>
            <person name="Shamseldin A."/>
            <person name="Moawad H."/>
            <person name="Abd El-Rahim W.M."/>
            <person name="Sadowsky M.J."/>
        </authorList>
    </citation>
    <scope>NUCLEOTIDE SEQUENCE [LARGE SCALE GENOMIC DNA]</scope>
    <source>
        <strain evidence="10 11">SM2</strain>
    </source>
</reference>
<protein>
    <submittedName>
        <fullName evidence="10">YeeE/YedE family protein</fullName>
    </submittedName>
</protein>